<organism evidence="7 8">
    <name type="scientific">Cytospora leucostoma</name>
    <dbReference type="NCBI Taxonomy" id="1230097"/>
    <lineage>
        <taxon>Eukaryota</taxon>
        <taxon>Fungi</taxon>
        <taxon>Dikarya</taxon>
        <taxon>Ascomycota</taxon>
        <taxon>Pezizomycotina</taxon>
        <taxon>Sordariomycetes</taxon>
        <taxon>Sordariomycetidae</taxon>
        <taxon>Diaporthales</taxon>
        <taxon>Cytosporaceae</taxon>
        <taxon>Cytospora</taxon>
    </lineage>
</organism>
<dbReference type="InterPro" id="IPR050452">
    <property type="entry name" value="Metacaspase"/>
</dbReference>
<keyword evidence="3" id="KW-0378">Hydrolase</keyword>
<name>A0A423WYP0_9PEZI</name>
<evidence type="ECO:0000256" key="1">
    <source>
        <dbReference type="ARBA" id="ARBA00009005"/>
    </source>
</evidence>
<feature type="domain" description="Peptidase C14 caspase" evidence="6">
    <location>
        <begin position="133"/>
        <end position="419"/>
    </location>
</feature>
<keyword evidence="8" id="KW-1185">Reference proteome</keyword>
<evidence type="ECO:0000256" key="4">
    <source>
        <dbReference type="ARBA" id="ARBA00023145"/>
    </source>
</evidence>
<keyword evidence="2" id="KW-0053">Apoptosis</keyword>
<sequence length="428" mass="46281">MSRPAKATVLVVVAGITSKARLNHRLGEVPRDHHRPGGLLLDRRNLGAALPILSSKATALPLLSKATDTNKARGYGYGSPPPQVQYQSSHPFQQSSNGPPHGSGAAPPPRGAQQFGHGAPQGYTFQYSNCTGKRKALIIGINYIGQSAALNGCINDANNVSNFLIQNHNYKREDMVVLTDDQSNQVLQPTKQNILRAMNWLVNGAQPNDSLFLHYSGHGGQTKDLDGDEDDGYDEVIYPVDFKTKGHIVDDEIHAIVVKPLQAGVRLTAIFDSCHSGSVMDLPYLYSTKGVLKEPNLAKEAGQGLLSALSSYAKGDMSGVTSSFMNFAKTAMAGGDKAYEKTIRTKTSPADVILWSGSKDDQTSADANIASQATGAMSWAFITALQRNPNQTYLELLNSIRDVLQTKYTQKPQLSCSHPLDVNLKFIM</sequence>
<evidence type="ECO:0000313" key="7">
    <source>
        <dbReference type="EMBL" id="ROW08622.1"/>
    </source>
</evidence>
<dbReference type="SUPFAM" id="SSF52129">
    <property type="entry name" value="Caspase-like"/>
    <property type="match status" value="1"/>
</dbReference>
<comment type="caution">
    <text evidence="7">The sequence shown here is derived from an EMBL/GenBank/DDBJ whole genome shotgun (WGS) entry which is preliminary data.</text>
</comment>
<dbReference type="Pfam" id="PF00656">
    <property type="entry name" value="Peptidase_C14"/>
    <property type="match status" value="1"/>
</dbReference>
<gene>
    <name evidence="7" type="ORF">VPNG_06144</name>
</gene>
<keyword evidence="3" id="KW-0788">Thiol protease</keyword>
<comment type="similarity">
    <text evidence="1">Belongs to the peptidase C14B family.</text>
</comment>
<evidence type="ECO:0000256" key="5">
    <source>
        <dbReference type="SAM" id="MobiDB-lite"/>
    </source>
</evidence>
<evidence type="ECO:0000256" key="2">
    <source>
        <dbReference type="ARBA" id="ARBA00022703"/>
    </source>
</evidence>
<dbReference type="PANTHER" id="PTHR48104">
    <property type="entry name" value="METACASPASE-4"/>
    <property type="match status" value="1"/>
</dbReference>
<dbReference type="Gene3D" id="3.40.50.12660">
    <property type="match status" value="1"/>
</dbReference>
<dbReference type="GO" id="GO:0004197">
    <property type="term" value="F:cysteine-type endopeptidase activity"/>
    <property type="evidence" value="ECO:0007669"/>
    <property type="project" value="InterPro"/>
</dbReference>
<protein>
    <recommendedName>
        <fullName evidence="6">Peptidase C14 caspase domain-containing protein</fullName>
    </recommendedName>
</protein>
<dbReference type="InterPro" id="IPR011600">
    <property type="entry name" value="Pept_C14_caspase"/>
</dbReference>
<dbReference type="PANTHER" id="PTHR48104:SF30">
    <property type="entry name" value="METACASPASE-1"/>
    <property type="match status" value="1"/>
</dbReference>
<dbReference type="GO" id="GO:0005737">
    <property type="term" value="C:cytoplasm"/>
    <property type="evidence" value="ECO:0007669"/>
    <property type="project" value="TreeGrafter"/>
</dbReference>
<dbReference type="InterPro" id="IPR029030">
    <property type="entry name" value="Caspase-like_dom_sf"/>
</dbReference>
<evidence type="ECO:0000313" key="8">
    <source>
        <dbReference type="Proteomes" id="UP000285146"/>
    </source>
</evidence>
<proteinExistence type="inferred from homology"/>
<keyword evidence="4" id="KW-0865">Zymogen</keyword>
<dbReference type="FunCoup" id="A0A423WYP0">
    <property type="interactions" value="332"/>
</dbReference>
<reference evidence="7 8" key="1">
    <citation type="submission" date="2015-09" db="EMBL/GenBank/DDBJ databases">
        <title>Host preference determinants of Valsa canker pathogens revealed by comparative genomics.</title>
        <authorList>
            <person name="Yin Z."/>
            <person name="Huang L."/>
        </authorList>
    </citation>
    <scope>NUCLEOTIDE SEQUENCE [LARGE SCALE GENOMIC DNA]</scope>
    <source>
        <strain evidence="7 8">SXYLt</strain>
    </source>
</reference>
<dbReference type="Proteomes" id="UP000285146">
    <property type="component" value="Unassembled WGS sequence"/>
</dbReference>
<dbReference type="InParanoid" id="A0A423WYP0"/>
<feature type="compositionally biased region" description="Low complexity" evidence="5">
    <location>
        <begin position="95"/>
        <end position="105"/>
    </location>
</feature>
<feature type="compositionally biased region" description="Polar residues" evidence="5">
    <location>
        <begin position="84"/>
        <end position="94"/>
    </location>
</feature>
<dbReference type="STRING" id="1230097.A0A423WYP0"/>
<dbReference type="GO" id="GO:0006915">
    <property type="term" value="P:apoptotic process"/>
    <property type="evidence" value="ECO:0007669"/>
    <property type="project" value="UniProtKB-KW"/>
</dbReference>
<evidence type="ECO:0000256" key="3">
    <source>
        <dbReference type="ARBA" id="ARBA00022807"/>
    </source>
</evidence>
<accession>A0A423WYP0</accession>
<dbReference type="OrthoDB" id="3223806at2759"/>
<feature type="region of interest" description="Disordered" evidence="5">
    <location>
        <begin position="71"/>
        <end position="118"/>
    </location>
</feature>
<evidence type="ECO:0000259" key="6">
    <source>
        <dbReference type="Pfam" id="PF00656"/>
    </source>
</evidence>
<dbReference type="AlphaFoldDB" id="A0A423WYP0"/>
<dbReference type="GO" id="GO:0006508">
    <property type="term" value="P:proteolysis"/>
    <property type="evidence" value="ECO:0007669"/>
    <property type="project" value="InterPro"/>
</dbReference>
<dbReference type="EMBL" id="LKEB01000034">
    <property type="protein sequence ID" value="ROW08622.1"/>
    <property type="molecule type" value="Genomic_DNA"/>
</dbReference>
<keyword evidence="3" id="KW-0645">Protease</keyword>